<gene>
    <name evidence="2" type="ORF">S12H4_23429</name>
</gene>
<feature type="non-terminal residue" evidence="2">
    <location>
        <position position="201"/>
    </location>
</feature>
<dbReference type="Pfam" id="PF01895">
    <property type="entry name" value="PhoU"/>
    <property type="match status" value="1"/>
</dbReference>
<dbReference type="SUPFAM" id="SSF109755">
    <property type="entry name" value="PhoU-like"/>
    <property type="match status" value="1"/>
</dbReference>
<dbReference type="Gene3D" id="1.20.58.220">
    <property type="entry name" value="Phosphate transport system protein phou homolog 2, domain 2"/>
    <property type="match status" value="1"/>
</dbReference>
<dbReference type="EMBL" id="BARW01012445">
    <property type="protein sequence ID" value="GAI84207.1"/>
    <property type="molecule type" value="Genomic_DNA"/>
</dbReference>
<reference evidence="2" key="1">
    <citation type="journal article" date="2014" name="Front. Microbiol.">
        <title>High frequency of phylogenetically diverse reductive dehalogenase-homologous genes in deep subseafloor sedimentary metagenomes.</title>
        <authorList>
            <person name="Kawai M."/>
            <person name="Futagami T."/>
            <person name="Toyoda A."/>
            <person name="Takaki Y."/>
            <person name="Nishi S."/>
            <person name="Hori S."/>
            <person name="Arai W."/>
            <person name="Tsubouchi T."/>
            <person name="Morono Y."/>
            <person name="Uchiyama I."/>
            <person name="Ito T."/>
            <person name="Fujiyama A."/>
            <person name="Inagaki F."/>
            <person name="Takami H."/>
        </authorList>
    </citation>
    <scope>NUCLEOTIDE SEQUENCE</scope>
    <source>
        <strain evidence="2">Expedition CK06-06</strain>
    </source>
</reference>
<sequence>DEVEVSDADNALLISASRKGELTLKKEIKVPTPYEYMNRLIDIPYIQGYDEIIIHFEDAKVMNLVVEEAEKLLGMEIVNQAETSCTLKNVAEALEQEFDNILRRLFLLIKSMAEDSYAAVKEKDYERLKNIADLERMCNKYALFCLRIVNKYGYKNSKEEKFVFHTIAVLEQLADHYTYICKHLVETKEKIAPETIMFYKG</sequence>
<comment type="caution">
    <text evidence="2">The sequence shown here is derived from an EMBL/GenBank/DDBJ whole genome shotgun (WGS) entry which is preliminary data.</text>
</comment>
<feature type="domain" description="PhoU" evidence="1">
    <location>
        <begin position="102"/>
        <end position="182"/>
    </location>
</feature>
<dbReference type="InterPro" id="IPR038078">
    <property type="entry name" value="PhoU-like_sf"/>
</dbReference>
<feature type="non-terminal residue" evidence="2">
    <location>
        <position position="1"/>
    </location>
</feature>
<name>X1RTX8_9ZZZZ</name>
<evidence type="ECO:0000259" key="1">
    <source>
        <dbReference type="Pfam" id="PF01895"/>
    </source>
</evidence>
<dbReference type="AlphaFoldDB" id="X1RTX8"/>
<protein>
    <recommendedName>
        <fullName evidence="1">PhoU domain-containing protein</fullName>
    </recommendedName>
</protein>
<dbReference type="InterPro" id="IPR026022">
    <property type="entry name" value="PhoU_dom"/>
</dbReference>
<evidence type="ECO:0000313" key="2">
    <source>
        <dbReference type="EMBL" id="GAI84207.1"/>
    </source>
</evidence>
<proteinExistence type="predicted"/>
<accession>X1RTX8</accession>
<organism evidence="2">
    <name type="scientific">marine sediment metagenome</name>
    <dbReference type="NCBI Taxonomy" id="412755"/>
    <lineage>
        <taxon>unclassified sequences</taxon>
        <taxon>metagenomes</taxon>
        <taxon>ecological metagenomes</taxon>
    </lineage>
</organism>